<organism evidence="6 7">
    <name type="scientific">Shewanella sediminis (strain HAW-EB3)</name>
    <dbReference type="NCBI Taxonomy" id="425104"/>
    <lineage>
        <taxon>Bacteria</taxon>
        <taxon>Pseudomonadati</taxon>
        <taxon>Pseudomonadota</taxon>
        <taxon>Gammaproteobacteria</taxon>
        <taxon>Alteromonadales</taxon>
        <taxon>Shewanellaceae</taxon>
        <taxon>Shewanella</taxon>
    </lineage>
</organism>
<comment type="function">
    <text evidence="4">Enhances distal genes transcription elongation in a specialized subset of operons that encode extracytoplasmic components.</text>
</comment>
<dbReference type="InterPro" id="IPR010215">
    <property type="entry name" value="Transcription_antiterm_RfaH"/>
</dbReference>
<dbReference type="HOGENOM" id="CLU_067287_5_0_6"/>
<evidence type="ECO:0000256" key="3">
    <source>
        <dbReference type="ARBA" id="ARBA00023163"/>
    </source>
</evidence>
<dbReference type="GO" id="GO:0006354">
    <property type="term" value="P:DNA-templated transcription elongation"/>
    <property type="evidence" value="ECO:0007669"/>
    <property type="project" value="InterPro"/>
</dbReference>
<dbReference type="KEGG" id="sse:Ssed_3033"/>
<comment type="similarity">
    <text evidence="4">Belongs to the RfaH family.</text>
</comment>
<keyword evidence="1 4" id="KW-0889">Transcription antitermination</keyword>
<name>A8FXR4_SHESH</name>
<dbReference type="STRING" id="425104.Ssed_3033"/>
<dbReference type="PANTHER" id="PTHR30265">
    <property type="entry name" value="RHO-INTERACTING TRANSCRIPTION TERMINATION FACTOR NUSG"/>
    <property type="match status" value="1"/>
</dbReference>
<evidence type="ECO:0000256" key="2">
    <source>
        <dbReference type="ARBA" id="ARBA00023015"/>
    </source>
</evidence>
<proteinExistence type="inferred from homology"/>
<dbReference type="SMART" id="SM00738">
    <property type="entry name" value="NGN"/>
    <property type="match status" value="1"/>
</dbReference>
<reference evidence="6 7" key="1">
    <citation type="submission" date="2007-08" db="EMBL/GenBank/DDBJ databases">
        <title>Complete sequence of Shewanella sediminis HAW-EB3.</title>
        <authorList>
            <consortium name="US DOE Joint Genome Institute"/>
            <person name="Copeland A."/>
            <person name="Lucas S."/>
            <person name="Lapidus A."/>
            <person name="Barry K."/>
            <person name="Glavina del Rio T."/>
            <person name="Dalin E."/>
            <person name="Tice H."/>
            <person name="Pitluck S."/>
            <person name="Chertkov O."/>
            <person name="Brettin T."/>
            <person name="Bruce D."/>
            <person name="Detter J.C."/>
            <person name="Han C."/>
            <person name="Schmutz J."/>
            <person name="Larimer F."/>
            <person name="Land M."/>
            <person name="Hauser L."/>
            <person name="Kyrpides N."/>
            <person name="Kim E."/>
            <person name="Zhao J.-S."/>
            <person name="Richardson P."/>
        </authorList>
    </citation>
    <scope>NUCLEOTIDE SEQUENCE [LARGE SCALE GENOMIC DNA]</scope>
    <source>
        <strain evidence="6 7">HAW-EB3</strain>
    </source>
</reference>
<dbReference type="Gene3D" id="3.30.70.940">
    <property type="entry name" value="NusG, N-terminal domain"/>
    <property type="match status" value="1"/>
</dbReference>
<dbReference type="InterPro" id="IPR006645">
    <property type="entry name" value="NGN-like_dom"/>
</dbReference>
<gene>
    <name evidence="4" type="primary">rfaH</name>
    <name evidence="6" type="ordered locus">Ssed_3033</name>
</gene>
<dbReference type="NCBIfam" id="TIGR01955">
    <property type="entry name" value="RfaH"/>
    <property type="match status" value="1"/>
</dbReference>
<evidence type="ECO:0000256" key="1">
    <source>
        <dbReference type="ARBA" id="ARBA00022814"/>
    </source>
</evidence>
<dbReference type="eggNOG" id="COG0250">
    <property type="taxonomic scope" value="Bacteria"/>
</dbReference>
<evidence type="ECO:0000259" key="5">
    <source>
        <dbReference type="SMART" id="SM00738"/>
    </source>
</evidence>
<dbReference type="InterPro" id="IPR036735">
    <property type="entry name" value="NGN_dom_sf"/>
</dbReference>
<dbReference type="HAMAP" id="MF_00951">
    <property type="entry name" value="RfaH"/>
    <property type="match status" value="1"/>
</dbReference>
<dbReference type="OrthoDB" id="9790639at2"/>
<dbReference type="GO" id="GO:0003677">
    <property type="term" value="F:DNA binding"/>
    <property type="evidence" value="ECO:0007669"/>
    <property type="project" value="UniProtKB-UniRule"/>
</dbReference>
<dbReference type="RefSeq" id="WP_012143367.1">
    <property type="nucleotide sequence ID" value="NC_009831.1"/>
</dbReference>
<dbReference type="PANTHER" id="PTHR30265:SF7">
    <property type="entry name" value="TRANSCRIPTION ANTITERMINATION PROTEIN RFAH"/>
    <property type="match status" value="1"/>
</dbReference>
<dbReference type="Pfam" id="PF02357">
    <property type="entry name" value="NusG"/>
    <property type="match status" value="1"/>
</dbReference>
<dbReference type="AlphaFoldDB" id="A8FXR4"/>
<dbReference type="InterPro" id="IPR043425">
    <property type="entry name" value="NusG-like"/>
</dbReference>
<evidence type="ECO:0000313" key="7">
    <source>
        <dbReference type="Proteomes" id="UP000002015"/>
    </source>
</evidence>
<feature type="domain" description="NusG-like N-terminal" evidence="5">
    <location>
        <begin position="1"/>
        <end position="100"/>
    </location>
</feature>
<dbReference type="NCBIfam" id="NF006534">
    <property type="entry name" value="PRK09014.1"/>
    <property type="match status" value="1"/>
</dbReference>
<comment type="subunit">
    <text evidence="4">Interacts with both the nontemplate DNA and the RNA polymerase (RNAP).</text>
</comment>
<dbReference type="InterPro" id="IPR008991">
    <property type="entry name" value="Translation_prot_SH3-like_sf"/>
</dbReference>
<keyword evidence="3 4" id="KW-0804">Transcription</keyword>
<keyword evidence="2 4" id="KW-0805">Transcription regulation</keyword>
<dbReference type="GO" id="GO:0005829">
    <property type="term" value="C:cytosol"/>
    <property type="evidence" value="ECO:0007669"/>
    <property type="project" value="TreeGrafter"/>
</dbReference>
<dbReference type="Proteomes" id="UP000002015">
    <property type="component" value="Chromosome"/>
</dbReference>
<keyword evidence="4" id="KW-0238">DNA-binding</keyword>
<protein>
    <recommendedName>
        <fullName evidence="4">Transcription antitermination protein RfaH</fullName>
    </recommendedName>
</protein>
<evidence type="ECO:0000313" key="6">
    <source>
        <dbReference type="EMBL" id="ABV37637.1"/>
    </source>
</evidence>
<dbReference type="CDD" id="cd09892">
    <property type="entry name" value="NGN_SP_RfaH"/>
    <property type="match status" value="1"/>
</dbReference>
<dbReference type="SUPFAM" id="SSF50104">
    <property type="entry name" value="Translation proteins SH3-like domain"/>
    <property type="match status" value="1"/>
</dbReference>
<dbReference type="GO" id="GO:0001073">
    <property type="term" value="F:transcription antitermination factor activity, DNA binding"/>
    <property type="evidence" value="ECO:0007669"/>
    <property type="project" value="UniProtKB-UniRule"/>
</dbReference>
<dbReference type="EMBL" id="CP000821">
    <property type="protein sequence ID" value="ABV37637.1"/>
    <property type="molecule type" value="Genomic_DNA"/>
</dbReference>
<keyword evidence="7" id="KW-1185">Reference proteome</keyword>
<evidence type="ECO:0000256" key="4">
    <source>
        <dbReference type="HAMAP-Rule" id="MF_00951"/>
    </source>
</evidence>
<accession>A8FXR4</accession>
<dbReference type="SUPFAM" id="SSF82679">
    <property type="entry name" value="N-utilization substance G protein NusG, N-terminal domain"/>
    <property type="match status" value="1"/>
</dbReference>
<sequence length="179" mass="20113">MKAWYLLYCKPRGESRALQNLTIQNIETYLPTIAVKKEQKGQVSVVKTSLFPSYLFIKFDPKEVSVSRINSTRGVVQVVGCKELMTPIDDGIIDAIRQQEYELNSMTQGSTDIGSSSNEEFEPKVINPGEKVRLTEGVFSTLEGIFQEKSGDKRCHVLFEIMGEMKSVKIPMSIVKPSD</sequence>